<organism evidence="1 2">
    <name type="scientific">Fusarium gaditjirri</name>
    <dbReference type="NCBI Taxonomy" id="282569"/>
    <lineage>
        <taxon>Eukaryota</taxon>
        <taxon>Fungi</taxon>
        <taxon>Dikarya</taxon>
        <taxon>Ascomycota</taxon>
        <taxon>Pezizomycotina</taxon>
        <taxon>Sordariomycetes</taxon>
        <taxon>Hypocreomycetidae</taxon>
        <taxon>Hypocreales</taxon>
        <taxon>Nectriaceae</taxon>
        <taxon>Fusarium</taxon>
        <taxon>Fusarium nisikadoi species complex</taxon>
    </lineage>
</organism>
<dbReference type="OrthoDB" id="1367865at2759"/>
<dbReference type="Proteomes" id="UP000604273">
    <property type="component" value="Unassembled WGS sequence"/>
</dbReference>
<keyword evidence="2" id="KW-1185">Reference proteome</keyword>
<name>A0A8H4TIF1_9HYPO</name>
<comment type="caution">
    <text evidence="1">The sequence shown here is derived from an EMBL/GenBank/DDBJ whole genome shotgun (WGS) entry which is preliminary data.</text>
</comment>
<evidence type="ECO:0000313" key="1">
    <source>
        <dbReference type="EMBL" id="KAF4958391.1"/>
    </source>
</evidence>
<dbReference type="InterPro" id="IPR015943">
    <property type="entry name" value="WD40/YVTN_repeat-like_dom_sf"/>
</dbReference>
<proteinExistence type="predicted"/>
<dbReference type="EMBL" id="JABFAI010000053">
    <property type="protein sequence ID" value="KAF4958391.1"/>
    <property type="molecule type" value="Genomic_DNA"/>
</dbReference>
<dbReference type="Gene3D" id="2.130.10.10">
    <property type="entry name" value="YVTN repeat-like/Quinoprotein amine dehydrogenase"/>
    <property type="match status" value="1"/>
</dbReference>
<protein>
    <submittedName>
        <fullName evidence="1">Uncharacterized protein</fullName>
    </submittedName>
</protein>
<reference evidence="1" key="2">
    <citation type="submission" date="2020-05" db="EMBL/GenBank/DDBJ databases">
        <authorList>
            <person name="Kim H.-S."/>
            <person name="Proctor R.H."/>
            <person name="Brown D.W."/>
        </authorList>
    </citation>
    <scope>NUCLEOTIDE SEQUENCE</scope>
    <source>
        <strain evidence="1">NRRL 45417</strain>
    </source>
</reference>
<sequence length="208" mass="23240">MLVAATPRDVVSEVCDQFLKDWRYAVKQDYTTSQGDLFPYAENGKQQWDDEIKKFTFKRQPHIGSVSNDGKYLALGINHIIHIIDTQSWDTLAILRGHKSKVETLAFRPDSSGMLVSSEEQVYDDLGHSEPPTIILWNIEEEKPTPRLSEEQLRNASQAAISAAADKLAEAGVNLSKDKLLYLEGTVEPAFSRTAAKHIAARKVTIEG</sequence>
<evidence type="ECO:0000313" key="2">
    <source>
        <dbReference type="Proteomes" id="UP000604273"/>
    </source>
</evidence>
<dbReference type="AlphaFoldDB" id="A0A8H4TIF1"/>
<dbReference type="SUPFAM" id="SSF82171">
    <property type="entry name" value="DPP6 N-terminal domain-like"/>
    <property type="match status" value="1"/>
</dbReference>
<gene>
    <name evidence="1" type="ORF">FGADI_2557</name>
</gene>
<reference evidence="1" key="1">
    <citation type="journal article" date="2020" name="BMC Genomics">
        <title>Correction to: Identification and distribution of gene clusters required for synthesis of sphingolipid metabolism inhibitors in diverse species of the filamentous fungus Fusarium.</title>
        <authorList>
            <person name="Kim H.S."/>
            <person name="Lohmar J.M."/>
            <person name="Busman M."/>
            <person name="Brown D.W."/>
            <person name="Naumann T.A."/>
            <person name="Divon H.H."/>
            <person name="Lysoe E."/>
            <person name="Uhlig S."/>
            <person name="Proctor R.H."/>
        </authorList>
    </citation>
    <scope>NUCLEOTIDE SEQUENCE</scope>
    <source>
        <strain evidence="1">NRRL 45417</strain>
    </source>
</reference>
<accession>A0A8H4TIF1</accession>